<organism evidence="1 2">
    <name type="scientific">Schistosoma margrebowiei</name>
    <dbReference type="NCBI Taxonomy" id="48269"/>
    <lineage>
        <taxon>Eukaryota</taxon>
        <taxon>Metazoa</taxon>
        <taxon>Spiralia</taxon>
        <taxon>Lophotrochozoa</taxon>
        <taxon>Platyhelminthes</taxon>
        <taxon>Trematoda</taxon>
        <taxon>Digenea</taxon>
        <taxon>Strigeidida</taxon>
        <taxon>Schistosomatoidea</taxon>
        <taxon>Schistosomatidae</taxon>
        <taxon>Schistosoma</taxon>
    </lineage>
</organism>
<sequence length="85" mass="9773">MKCFMLMLAIIMFANIISNTSDVEQITFVNAFHIILLHATVENLGCNCSDEISLRVSFEKVIKHVNTMFDFHLTKYCPTRIGIFK</sequence>
<proteinExistence type="predicted"/>
<dbReference type="EMBL" id="UZAI01017926">
    <property type="protein sequence ID" value="VDP31187.1"/>
    <property type="molecule type" value="Genomic_DNA"/>
</dbReference>
<dbReference type="AlphaFoldDB" id="A0A183MTE0"/>
<accession>A0A183MTE0</accession>
<gene>
    <name evidence="1" type="ORF">SMRZ_LOCUS19315</name>
</gene>
<reference evidence="1 2" key="1">
    <citation type="submission" date="2018-11" db="EMBL/GenBank/DDBJ databases">
        <authorList>
            <consortium name="Pathogen Informatics"/>
        </authorList>
    </citation>
    <scope>NUCLEOTIDE SEQUENCE [LARGE SCALE GENOMIC DNA]</scope>
    <source>
        <strain evidence="1 2">Zambia</strain>
    </source>
</reference>
<evidence type="ECO:0000313" key="1">
    <source>
        <dbReference type="EMBL" id="VDP31187.1"/>
    </source>
</evidence>
<evidence type="ECO:0000313" key="2">
    <source>
        <dbReference type="Proteomes" id="UP000277204"/>
    </source>
</evidence>
<dbReference type="Proteomes" id="UP000277204">
    <property type="component" value="Unassembled WGS sequence"/>
</dbReference>
<name>A0A183MTE0_9TREM</name>
<protein>
    <submittedName>
        <fullName evidence="1">Uncharacterized protein</fullName>
    </submittedName>
</protein>
<keyword evidence="2" id="KW-1185">Reference proteome</keyword>